<proteinExistence type="predicted"/>
<reference evidence="4" key="1">
    <citation type="submission" date="2017-01" db="EMBL/GenBank/DDBJ databases">
        <title>Comparative genomics of anhydrobiosis in the tardigrade Hypsibius dujardini.</title>
        <authorList>
            <person name="Yoshida Y."/>
            <person name="Koutsovoulos G."/>
            <person name="Laetsch D."/>
            <person name="Stevens L."/>
            <person name="Kumar S."/>
            <person name="Horikawa D."/>
            <person name="Ishino K."/>
            <person name="Komine S."/>
            <person name="Tomita M."/>
            <person name="Blaxter M."/>
            <person name="Arakawa K."/>
        </authorList>
    </citation>
    <scope>NUCLEOTIDE SEQUENCE [LARGE SCALE GENOMIC DNA]</scope>
    <source>
        <strain evidence="4">Z151</strain>
    </source>
</reference>
<dbReference type="Gene3D" id="3.10.110.10">
    <property type="entry name" value="Ubiquitin Conjugating Enzyme"/>
    <property type="match status" value="1"/>
</dbReference>
<keyword evidence="1" id="KW-0833">Ubl conjugation pathway</keyword>
<dbReference type="AlphaFoldDB" id="A0A9X6NDF3"/>
<organism evidence="3 4">
    <name type="scientific">Hypsibius exemplaris</name>
    <name type="common">Freshwater tardigrade</name>
    <dbReference type="NCBI Taxonomy" id="2072580"/>
    <lineage>
        <taxon>Eukaryota</taxon>
        <taxon>Metazoa</taxon>
        <taxon>Ecdysozoa</taxon>
        <taxon>Tardigrada</taxon>
        <taxon>Eutardigrada</taxon>
        <taxon>Parachela</taxon>
        <taxon>Hypsibioidea</taxon>
        <taxon>Hypsibiidae</taxon>
        <taxon>Hypsibius</taxon>
    </lineage>
</organism>
<protein>
    <submittedName>
        <fullName evidence="3">Ubiquitin-conjugating enzyme E2 variant 2</fullName>
    </submittedName>
</protein>
<accession>A0A9X6NDF3</accession>
<keyword evidence="4" id="KW-1185">Reference proteome</keyword>
<dbReference type="EMBL" id="MTYJ01000251">
    <property type="protein sequence ID" value="OWA52095.1"/>
    <property type="molecule type" value="Genomic_DNA"/>
</dbReference>
<dbReference type="FunFam" id="3.10.110.10:FF:000026">
    <property type="entry name" value="Ubiquitin-conjugating enzyme E2 variant"/>
    <property type="match status" value="1"/>
</dbReference>
<evidence type="ECO:0000313" key="3">
    <source>
        <dbReference type="EMBL" id="OWA52095.1"/>
    </source>
</evidence>
<feature type="domain" description="UBC core" evidence="2">
    <location>
        <begin position="88"/>
        <end position="221"/>
    </location>
</feature>
<dbReference type="PANTHER" id="PTHR24068">
    <property type="entry name" value="UBIQUITIN-CONJUGATING ENZYME E2"/>
    <property type="match status" value="1"/>
</dbReference>
<dbReference type="Pfam" id="PF00179">
    <property type="entry name" value="UQ_con"/>
    <property type="match status" value="1"/>
</dbReference>
<dbReference type="OrthoDB" id="6508832at2759"/>
<dbReference type="InterPro" id="IPR000608">
    <property type="entry name" value="UBC"/>
</dbReference>
<dbReference type="SMART" id="SM00212">
    <property type="entry name" value="UBCc"/>
    <property type="match status" value="1"/>
</dbReference>
<evidence type="ECO:0000313" key="4">
    <source>
        <dbReference type="Proteomes" id="UP000192578"/>
    </source>
</evidence>
<dbReference type="CDD" id="cd23807">
    <property type="entry name" value="UEV_UBE2V"/>
    <property type="match status" value="1"/>
</dbReference>
<dbReference type="SUPFAM" id="SSF54495">
    <property type="entry name" value="UBC-like"/>
    <property type="match status" value="1"/>
</dbReference>
<dbReference type="PROSITE" id="PS50127">
    <property type="entry name" value="UBC_2"/>
    <property type="match status" value="1"/>
</dbReference>
<evidence type="ECO:0000256" key="1">
    <source>
        <dbReference type="ARBA" id="ARBA00022786"/>
    </source>
</evidence>
<comment type="caution">
    <text evidence="3">The sequence shown here is derived from an EMBL/GenBank/DDBJ whole genome shotgun (WGS) entry which is preliminary data.</text>
</comment>
<gene>
    <name evidence="3" type="ORF">BV898_16558</name>
</gene>
<dbReference type="Proteomes" id="UP000192578">
    <property type="component" value="Unassembled WGS sequence"/>
</dbReference>
<sequence length="221" mass="25216">MGKDGEVEFSRPEEKKGKQTKFCFHDFAYLYPVKNYFFCLAPRFCFISASPVLTFSCDWNLPRDQDQPTLTCHKMAAPPGAAGTALVPRNFRLLDELEQGQKGVGDGTISWGLESDDDMTLSRWTGMILGPPRTVFENRIYSLRMECGEKYPDEPPSFRFVTRINMAGVHNTSGMVDKKVVPVLSRWQRAYTIKSVLQELRKMMTAKENQKLPQPPENTTF</sequence>
<name>A0A9X6NDF3_HYPEX</name>
<evidence type="ECO:0000259" key="2">
    <source>
        <dbReference type="PROSITE" id="PS50127"/>
    </source>
</evidence>
<dbReference type="InterPro" id="IPR016135">
    <property type="entry name" value="UBQ-conjugating_enzyme/RWD"/>
</dbReference>